<dbReference type="SUPFAM" id="SSF55961">
    <property type="entry name" value="Bet v1-like"/>
    <property type="match status" value="1"/>
</dbReference>
<dbReference type="EMBL" id="RCWJ01000001">
    <property type="protein sequence ID" value="RLQ86569.1"/>
    <property type="molecule type" value="Genomic_DNA"/>
</dbReference>
<dbReference type="OrthoDB" id="3365660at2"/>
<proteinExistence type="inferred from homology"/>
<evidence type="ECO:0000313" key="3">
    <source>
        <dbReference type="EMBL" id="RLQ86569.1"/>
    </source>
</evidence>
<dbReference type="CDD" id="cd07814">
    <property type="entry name" value="SRPBCC_CalC_Aha1-like"/>
    <property type="match status" value="1"/>
</dbReference>
<keyword evidence="4" id="KW-1185">Reference proteome</keyword>
<organism evidence="3 4">
    <name type="scientific">Mycetocola zhadangensis</name>
    <dbReference type="NCBI Taxonomy" id="1164595"/>
    <lineage>
        <taxon>Bacteria</taxon>
        <taxon>Bacillati</taxon>
        <taxon>Actinomycetota</taxon>
        <taxon>Actinomycetes</taxon>
        <taxon>Micrococcales</taxon>
        <taxon>Microbacteriaceae</taxon>
        <taxon>Mycetocola</taxon>
    </lineage>
</organism>
<sequence>MSNSQPTFDVHATRTFPVSVEAVFAAWTEGDLVKQWWGPLGFTCPMAEMDVRSGGVSVVAMRAPAEFGGAVMYNTWTYTKVDPPNRLEYDMRFSTPEGQPISPASAGIPGGVPDFVPHVVLFDRLDDHRSRVSVTESGYTAHDARAMSLAGLEECLDKLAVLLGTGSTANT</sequence>
<dbReference type="InterPro" id="IPR013538">
    <property type="entry name" value="ASHA1/2-like_C"/>
</dbReference>
<comment type="similarity">
    <text evidence="1">Belongs to the AHA1 family.</text>
</comment>
<dbReference type="AlphaFoldDB" id="A0A3L7J7W2"/>
<dbReference type="Proteomes" id="UP000282460">
    <property type="component" value="Unassembled WGS sequence"/>
</dbReference>
<name>A0A3L7J7W2_9MICO</name>
<feature type="domain" description="Activator of Hsp90 ATPase homologue 1/2-like C-terminal" evidence="2">
    <location>
        <begin position="18"/>
        <end position="163"/>
    </location>
</feature>
<dbReference type="Gene3D" id="3.30.530.20">
    <property type="match status" value="1"/>
</dbReference>
<gene>
    <name evidence="3" type="ORF">D9V28_06110</name>
</gene>
<comment type="caution">
    <text evidence="3">The sequence shown here is derived from an EMBL/GenBank/DDBJ whole genome shotgun (WGS) entry which is preliminary data.</text>
</comment>
<dbReference type="Pfam" id="PF08327">
    <property type="entry name" value="AHSA1"/>
    <property type="match status" value="1"/>
</dbReference>
<reference evidence="3 4" key="1">
    <citation type="submission" date="2018-10" db="EMBL/GenBank/DDBJ databases">
        <authorList>
            <person name="Li J."/>
        </authorList>
    </citation>
    <scope>NUCLEOTIDE SEQUENCE [LARGE SCALE GENOMIC DNA]</scope>
    <source>
        <strain evidence="3 4">ZD1-4</strain>
    </source>
</reference>
<protein>
    <submittedName>
        <fullName evidence="3">SRPBCC domain-containing protein</fullName>
    </submittedName>
</protein>
<evidence type="ECO:0000259" key="2">
    <source>
        <dbReference type="Pfam" id="PF08327"/>
    </source>
</evidence>
<accession>A0A3L7J7W2</accession>
<evidence type="ECO:0000313" key="4">
    <source>
        <dbReference type="Proteomes" id="UP000282460"/>
    </source>
</evidence>
<evidence type="ECO:0000256" key="1">
    <source>
        <dbReference type="ARBA" id="ARBA00006817"/>
    </source>
</evidence>
<dbReference type="InterPro" id="IPR023393">
    <property type="entry name" value="START-like_dom_sf"/>
</dbReference>